<evidence type="ECO:0000313" key="2">
    <source>
        <dbReference type="Proteomes" id="UP001177260"/>
    </source>
</evidence>
<dbReference type="EMBL" id="JAOPJF010000105">
    <property type="protein sequence ID" value="KAK1139523.1"/>
    <property type="molecule type" value="Genomic_DNA"/>
</dbReference>
<name>A0ACC3AQ05_9EURO</name>
<gene>
    <name evidence="1" type="ORF">N8T08_000663</name>
</gene>
<reference evidence="1 2" key="1">
    <citation type="journal article" date="2023" name="ACS Omega">
        <title>Identification of the Neoaspergillic Acid Biosynthesis Gene Cluster by Establishing an In Vitro CRISPR-Ribonucleoprotein Genetic System in Aspergillus melleus.</title>
        <authorList>
            <person name="Yuan B."/>
            <person name="Grau M.F."/>
            <person name="Murata R.M."/>
            <person name="Torok T."/>
            <person name="Venkateswaran K."/>
            <person name="Stajich J.E."/>
            <person name="Wang C.C.C."/>
        </authorList>
    </citation>
    <scope>NUCLEOTIDE SEQUENCE [LARGE SCALE GENOMIC DNA]</scope>
    <source>
        <strain evidence="1 2">IMV 1140</strain>
    </source>
</reference>
<evidence type="ECO:0000313" key="1">
    <source>
        <dbReference type="EMBL" id="KAK1139523.1"/>
    </source>
</evidence>
<accession>A0ACC3AQ05</accession>
<comment type="caution">
    <text evidence="1">The sequence shown here is derived from an EMBL/GenBank/DDBJ whole genome shotgun (WGS) entry which is preliminary data.</text>
</comment>
<sequence>MCNSQTTKYTLCGCIVSKAPMVCELGESCPSHNKMKIAEEDSLCLECFTNAGGQVRWWGLLKKLDLDVEGVDEGLKEEDGDEEEEEMEKDQAQSDSEESEESGDSEEGEEEEDEESPDKGKDKAGLPEPNFGVDVSRDCYPPAVITLAYLQQRKEERREAEVEKLKMLYGEDYYEGF</sequence>
<dbReference type="Proteomes" id="UP001177260">
    <property type="component" value="Unassembled WGS sequence"/>
</dbReference>
<protein>
    <submittedName>
        <fullName evidence="1">Uncharacterized protein</fullName>
    </submittedName>
</protein>
<proteinExistence type="predicted"/>
<keyword evidence="2" id="KW-1185">Reference proteome</keyword>
<organism evidence="1 2">
    <name type="scientific">Aspergillus melleus</name>
    <dbReference type="NCBI Taxonomy" id="138277"/>
    <lineage>
        <taxon>Eukaryota</taxon>
        <taxon>Fungi</taxon>
        <taxon>Dikarya</taxon>
        <taxon>Ascomycota</taxon>
        <taxon>Pezizomycotina</taxon>
        <taxon>Eurotiomycetes</taxon>
        <taxon>Eurotiomycetidae</taxon>
        <taxon>Eurotiales</taxon>
        <taxon>Aspergillaceae</taxon>
        <taxon>Aspergillus</taxon>
        <taxon>Aspergillus subgen. Circumdati</taxon>
    </lineage>
</organism>